<dbReference type="Proteomes" id="UP001144471">
    <property type="component" value="Unassembled WGS sequence"/>
</dbReference>
<name>A0A9W6LNY5_9FUSO</name>
<evidence type="ECO:0000256" key="1">
    <source>
        <dbReference type="SAM" id="SignalP"/>
    </source>
</evidence>
<feature type="chain" id="PRO_5040912238" description="FecR protein domain-containing protein" evidence="1">
    <location>
        <begin position="19"/>
        <end position="125"/>
    </location>
</feature>
<dbReference type="RefSeq" id="WP_281837530.1">
    <property type="nucleotide sequence ID" value="NZ_BSDY01000026.1"/>
</dbReference>
<keyword evidence="3" id="KW-1185">Reference proteome</keyword>
<evidence type="ECO:0000313" key="2">
    <source>
        <dbReference type="EMBL" id="GLI57856.1"/>
    </source>
</evidence>
<keyword evidence="1" id="KW-0732">Signal</keyword>
<organism evidence="2 3">
    <name type="scientific">Propionigenium maris DSM 9537</name>
    <dbReference type="NCBI Taxonomy" id="1123000"/>
    <lineage>
        <taxon>Bacteria</taxon>
        <taxon>Fusobacteriati</taxon>
        <taxon>Fusobacteriota</taxon>
        <taxon>Fusobacteriia</taxon>
        <taxon>Fusobacteriales</taxon>
        <taxon>Fusobacteriaceae</taxon>
        <taxon>Propionigenium</taxon>
    </lineage>
</organism>
<accession>A0A9W6LNY5</accession>
<comment type="caution">
    <text evidence="2">The sequence shown here is derived from an EMBL/GenBank/DDBJ whole genome shotgun (WGS) entry which is preliminary data.</text>
</comment>
<proteinExistence type="predicted"/>
<evidence type="ECO:0000313" key="3">
    <source>
        <dbReference type="Proteomes" id="UP001144471"/>
    </source>
</evidence>
<feature type="signal peptide" evidence="1">
    <location>
        <begin position="1"/>
        <end position="18"/>
    </location>
</feature>
<reference evidence="2" key="1">
    <citation type="submission" date="2022-12" db="EMBL/GenBank/DDBJ databases">
        <title>Reference genome sequencing for broad-spectrum identification of bacterial and archaeal isolates by mass spectrometry.</title>
        <authorList>
            <person name="Sekiguchi Y."/>
            <person name="Tourlousse D.M."/>
        </authorList>
    </citation>
    <scope>NUCLEOTIDE SEQUENCE</scope>
    <source>
        <strain evidence="2">10succ1</strain>
    </source>
</reference>
<protein>
    <recommendedName>
        <fullName evidence="4">FecR protein domain-containing protein</fullName>
    </recommendedName>
</protein>
<dbReference type="AlphaFoldDB" id="A0A9W6LNY5"/>
<dbReference type="EMBL" id="BSDY01000026">
    <property type="protein sequence ID" value="GLI57856.1"/>
    <property type="molecule type" value="Genomic_DNA"/>
</dbReference>
<gene>
    <name evidence="2" type="ORF">PM10SUCC1_33700</name>
</gene>
<sequence length="125" mass="13994">MKKLACLFFVFISINLFSLEVTKTDSLNFGAISKGKRRIHPSEGARIFIKGVPGRVVEVVFEDGMILESKGNKIKIDKITFDKKEIILDKRGKGTFRVGGVASLMEKGTPGNINKKLWVGFKYKK</sequence>
<evidence type="ECO:0008006" key="4">
    <source>
        <dbReference type="Google" id="ProtNLM"/>
    </source>
</evidence>